<dbReference type="SMART" id="SM00481">
    <property type="entry name" value="POLIIIAc"/>
    <property type="match status" value="1"/>
</dbReference>
<gene>
    <name evidence="10" type="ORF">ENX68_04845</name>
</gene>
<dbReference type="GO" id="GO:0005737">
    <property type="term" value="C:cytoplasm"/>
    <property type="evidence" value="ECO:0007669"/>
    <property type="project" value="UniProtKB-SubCell"/>
</dbReference>
<dbReference type="CDD" id="cd04485">
    <property type="entry name" value="DnaE_OBF"/>
    <property type="match status" value="1"/>
</dbReference>
<evidence type="ECO:0000256" key="7">
    <source>
        <dbReference type="ARBA" id="ARBA00022932"/>
    </source>
</evidence>
<dbReference type="InterPro" id="IPR029460">
    <property type="entry name" value="DNAPol_HHH"/>
</dbReference>
<reference evidence="10" key="1">
    <citation type="journal article" date="2020" name="mSystems">
        <title>Genome- and Community-Level Interaction Insights into Carbon Utilization and Element Cycling Functions of Hydrothermarchaeota in Hydrothermal Sediment.</title>
        <authorList>
            <person name="Zhou Z."/>
            <person name="Liu Y."/>
            <person name="Xu W."/>
            <person name="Pan J."/>
            <person name="Luo Z.H."/>
            <person name="Li M."/>
        </authorList>
    </citation>
    <scope>NUCLEOTIDE SEQUENCE [LARGE SCALE GENOMIC DNA]</scope>
    <source>
        <strain evidence="10">SpSt-961</strain>
    </source>
</reference>
<name>A0A7V3VTZ6_UNCW3</name>
<dbReference type="NCBIfam" id="NF005298">
    <property type="entry name" value="PRK06826.1"/>
    <property type="match status" value="1"/>
</dbReference>
<dbReference type="Pfam" id="PF01336">
    <property type="entry name" value="tRNA_anti-codon"/>
    <property type="match status" value="1"/>
</dbReference>
<evidence type="ECO:0000256" key="8">
    <source>
        <dbReference type="ARBA" id="ARBA00049244"/>
    </source>
</evidence>
<evidence type="ECO:0000256" key="2">
    <source>
        <dbReference type="ARBA" id="ARBA00012417"/>
    </source>
</evidence>
<dbReference type="GO" id="GO:0003887">
    <property type="term" value="F:DNA-directed DNA polymerase activity"/>
    <property type="evidence" value="ECO:0007669"/>
    <property type="project" value="UniProtKB-KW"/>
</dbReference>
<dbReference type="InterPro" id="IPR004805">
    <property type="entry name" value="DnaE2/DnaE/PolC"/>
</dbReference>
<proteinExistence type="predicted"/>
<accession>A0A7V3VTZ6</accession>
<dbReference type="Pfam" id="PF07733">
    <property type="entry name" value="DNA_pol3_alpha"/>
    <property type="match status" value="1"/>
</dbReference>
<dbReference type="Pfam" id="PF14579">
    <property type="entry name" value="HHH_6"/>
    <property type="match status" value="1"/>
</dbReference>
<evidence type="ECO:0000313" key="10">
    <source>
        <dbReference type="EMBL" id="HGE78311.1"/>
    </source>
</evidence>
<dbReference type="InterPro" id="IPR004365">
    <property type="entry name" value="NA-bd_OB_tRNA"/>
</dbReference>
<dbReference type="Pfam" id="PF17657">
    <property type="entry name" value="DNA_pol3_finger"/>
    <property type="match status" value="1"/>
</dbReference>
<dbReference type="GO" id="GO:0003676">
    <property type="term" value="F:nucleic acid binding"/>
    <property type="evidence" value="ECO:0007669"/>
    <property type="project" value="InterPro"/>
</dbReference>
<dbReference type="InterPro" id="IPR041931">
    <property type="entry name" value="DNA_pol3_alpha_thumb_dom"/>
</dbReference>
<evidence type="ECO:0000256" key="1">
    <source>
        <dbReference type="ARBA" id="ARBA00004496"/>
    </source>
</evidence>
<dbReference type="SUPFAM" id="SSF160975">
    <property type="entry name" value="AF1531-like"/>
    <property type="match status" value="1"/>
</dbReference>
<dbReference type="GO" id="GO:0006260">
    <property type="term" value="P:DNA replication"/>
    <property type="evidence" value="ECO:0007669"/>
    <property type="project" value="UniProtKB-KW"/>
</dbReference>
<dbReference type="InterPro" id="IPR011708">
    <property type="entry name" value="DNA_pol3_alpha_NTPase_dom"/>
</dbReference>
<dbReference type="NCBIfam" id="TIGR00594">
    <property type="entry name" value="polc"/>
    <property type="match status" value="1"/>
</dbReference>
<dbReference type="AlphaFoldDB" id="A0A7V3VTZ6"/>
<keyword evidence="6" id="KW-0235">DNA replication</keyword>
<dbReference type="InterPro" id="IPR003141">
    <property type="entry name" value="Pol/His_phosphatase_N"/>
</dbReference>
<dbReference type="NCBIfam" id="NF004226">
    <property type="entry name" value="PRK05673.1"/>
    <property type="match status" value="1"/>
</dbReference>
<dbReference type="Gene3D" id="3.20.20.140">
    <property type="entry name" value="Metal-dependent hydrolases"/>
    <property type="match status" value="1"/>
</dbReference>
<dbReference type="GO" id="GO:0008408">
    <property type="term" value="F:3'-5' exonuclease activity"/>
    <property type="evidence" value="ECO:0007669"/>
    <property type="project" value="InterPro"/>
</dbReference>
<dbReference type="PANTHER" id="PTHR32294">
    <property type="entry name" value="DNA POLYMERASE III SUBUNIT ALPHA"/>
    <property type="match status" value="1"/>
</dbReference>
<evidence type="ECO:0000256" key="4">
    <source>
        <dbReference type="ARBA" id="ARBA00022679"/>
    </source>
</evidence>
<evidence type="ECO:0000256" key="5">
    <source>
        <dbReference type="ARBA" id="ARBA00022695"/>
    </source>
</evidence>
<keyword evidence="5 10" id="KW-0548">Nucleotidyltransferase</keyword>
<dbReference type="InterPro" id="IPR004013">
    <property type="entry name" value="PHP_dom"/>
</dbReference>
<comment type="catalytic activity">
    <reaction evidence="8">
        <text>DNA(n) + a 2'-deoxyribonucleoside 5'-triphosphate = DNA(n+1) + diphosphate</text>
        <dbReference type="Rhea" id="RHEA:22508"/>
        <dbReference type="Rhea" id="RHEA-COMP:17339"/>
        <dbReference type="Rhea" id="RHEA-COMP:17340"/>
        <dbReference type="ChEBI" id="CHEBI:33019"/>
        <dbReference type="ChEBI" id="CHEBI:61560"/>
        <dbReference type="ChEBI" id="CHEBI:173112"/>
        <dbReference type="EC" id="2.7.7.7"/>
    </reaction>
</comment>
<feature type="domain" description="Polymerase/histidinol phosphatase N-terminal" evidence="9">
    <location>
        <begin position="5"/>
        <end position="72"/>
    </location>
</feature>
<evidence type="ECO:0000256" key="6">
    <source>
        <dbReference type="ARBA" id="ARBA00022705"/>
    </source>
</evidence>
<dbReference type="EMBL" id="DTOZ01000131">
    <property type="protein sequence ID" value="HGE78311.1"/>
    <property type="molecule type" value="Genomic_DNA"/>
</dbReference>
<dbReference type="Gene3D" id="1.10.150.870">
    <property type="match status" value="1"/>
</dbReference>
<dbReference type="PANTHER" id="PTHR32294:SF0">
    <property type="entry name" value="DNA POLYMERASE III SUBUNIT ALPHA"/>
    <property type="match status" value="1"/>
</dbReference>
<dbReference type="InterPro" id="IPR016195">
    <property type="entry name" value="Pol/histidinol_Pase-like"/>
</dbReference>
<organism evidence="10">
    <name type="scientific">candidate division WOR-3 bacterium</name>
    <dbReference type="NCBI Taxonomy" id="2052148"/>
    <lineage>
        <taxon>Bacteria</taxon>
        <taxon>Bacteria division WOR-3</taxon>
    </lineage>
</organism>
<keyword evidence="4 10" id="KW-0808">Transferase</keyword>
<dbReference type="CDD" id="cd12113">
    <property type="entry name" value="PHP_PolIIIA_DnaE3"/>
    <property type="match status" value="1"/>
</dbReference>
<dbReference type="InterPro" id="IPR040982">
    <property type="entry name" value="DNA_pol3_finger"/>
</dbReference>
<protein>
    <recommendedName>
        <fullName evidence="3">DNA polymerase III subunit alpha</fullName>
        <ecNumber evidence="2">2.7.7.7</ecNumber>
    </recommendedName>
</protein>
<keyword evidence="7" id="KW-0239">DNA-directed DNA polymerase</keyword>
<evidence type="ECO:0000256" key="3">
    <source>
        <dbReference type="ARBA" id="ARBA00019114"/>
    </source>
</evidence>
<comment type="subcellular location">
    <subcellularLocation>
        <location evidence="1">Cytoplasm</location>
    </subcellularLocation>
</comment>
<dbReference type="Pfam" id="PF02811">
    <property type="entry name" value="PHP"/>
    <property type="match status" value="1"/>
</dbReference>
<dbReference type="Gene3D" id="1.10.10.1600">
    <property type="entry name" value="Bacterial DNA polymerase III alpha subunit, thumb domain"/>
    <property type="match status" value="1"/>
</dbReference>
<evidence type="ECO:0000259" key="9">
    <source>
        <dbReference type="SMART" id="SM00481"/>
    </source>
</evidence>
<dbReference type="EC" id="2.7.7.7" evidence="2"/>
<comment type="caution">
    <text evidence="10">The sequence shown here is derived from an EMBL/GenBank/DDBJ whole genome shotgun (WGS) entry which is preliminary data.</text>
</comment>
<dbReference type="SUPFAM" id="SSF89550">
    <property type="entry name" value="PHP domain-like"/>
    <property type="match status" value="1"/>
</dbReference>
<sequence>MKNFIHLHNHTEYSLLDGAMNTEEFVKLAHKYEMEALAITDHGNLFGAIEFYNKAREKGIKPIIGMETYVAPGSRKDQTRDVKIPESSFHLTLLCENEAGYKNLIKLSSAAYLEGFYYKPRVDKELLSMHHKGLIALSGCFKGEIPYRIYMGDLKGAEKALQEYQEIFGKDNFYIELMRLGLKNEKDINEVLLELSKRYDAPIVATNDCHYFFAEDYKAHDVLLCIGTKKTLADKERLKFETRNAYFKPPKEMVQLFEDLPEAISNTWLIGERCNLLIDTSGKDVKLPNFPRPPNYETDFDYLKDLVYNNLEKKFPVLNDTIRDRIEYELKVIKRMGLPGYFLIVRDIIQFAKDRGIPVGPGRGSAVGSLVLYTLGITEVNPLNFNLLFERFLNPERISLPDIDVDFSDTRREEVIDYIKNRYGVDNVSQIITFGTMQARAVVRDVGRVLGIPYAEVDKIAKLIPPNKKIDQVLEENNEFKKLINSKKEYIELIEIAKRLEGLARHPSIHAAGVVIAPKNLTEYVPLYKNPEKGDISTQYDKNALEAIGLLKMDILGLKTLTVIDECLRMVGISKDDIPFDDRQTYNLLKEGRTIGVFQLESQGMQELLKSMQPERFEDIIAIIALYRPGPMGNVNIQTLIANKKNPGNITYLHPKLEPILKETYGTILYQEQVMQIASEIAGFSLAEADNLRRAMAKKIPELMEEIREKFLNGAKANGIPIEIADRIFDLIAPFAGYGFNKSHATAYAVIAYQTAYLKCHYKREFMLCSLNSEMNDTDRINVLIREARGMGIEILPPDINKSFYEFTLEADGIRYGLGGIKNLGKPISEAIVKERLKGIFKSFYDFQTRNKGLNKKALEALIKAGAFAGIEPNIQKLLGRLEEKEEGVQASLFGSKKENRVNQGEKERIDFYTLEKEAFGFYFREHPLEKYKEEFKDIGLTPCSQVQNFETGLQVLVGGLLQMKRIKKDKKNRDYAIITIEDLYGIIDVFIFSDQYERYAHLLKEDRMLIIKGTVFGEEENKKIKAEQIFPFEEVYNHYKKILIECKEGDLGPEKLKAFYDLINNSHGECEVWFKIIDENGFRNIRSRSLKINPNPEILSKIRAIFGDDSLKIIIRF</sequence>